<comment type="caution">
    <text evidence="3">The sequence shown here is derived from an EMBL/GenBank/DDBJ whole genome shotgun (WGS) entry which is preliminary data.</text>
</comment>
<name>A0ABS4XFF8_9MICC</name>
<gene>
    <name evidence="3" type="ORF">JOF47_002602</name>
</gene>
<dbReference type="RefSeq" id="WP_209998998.1">
    <property type="nucleotide sequence ID" value="NZ_BAAAJY010000005.1"/>
</dbReference>
<dbReference type="InterPro" id="IPR025110">
    <property type="entry name" value="AMP-bd_C"/>
</dbReference>
<dbReference type="EMBL" id="JAGIOF010000001">
    <property type="protein sequence ID" value="MBP2387091.1"/>
    <property type="molecule type" value="Genomic_DNA"/>
</dbReference>
<dbReference type="Pfam" id="PF00501">
    <property type="entry name" value="AMP-binding"/>
    <property type="match status" value="1"/>
</dbReference>
<evidence type="ECO:0000313" key="3">
    <source>
        <dbReference type="EMBL" id="MBP2387091.1"/>
    </source>
</evidence>
<accession>A0ABS4XFF8</accession>
<keyword evidence="3" id="KW-0436">Ligase</keyword>
<dbReference type="InterPro" id="IPR045851">
    <property type="entry name" value="AMP-bd_C_sf"/>
</dbReference>
<dbReference type="InterPro" id="IPR042099">
    <property type="entry name" value="ANL_N_sf"/>
</dbReference>
<proteinExistence type="predicted"/>
<dbReference type="Pfam" id="PF13193">
    <property type="entry name" value="AMP-binding_C"/>
    <property type="match status" value="1"/>
</dbReference>
<dbReference type="PROSITE" id="PS00455">
    <property type="entry name" value="AMP_BINDING"/>
    <property type="match status" value="1"/>
</dbReference>
<evidence type="ECO:0000259" key="1">
    <source>
        <dbReference type="Pfam" id="PF00501"/>
    </source>
</evidence>
<keyword evidence="4" id="KW-1185">Reference proteome</keyword>
<dbReference type="EC" id="6.2.1.26" evidence="3"/>
<dbReference type="PANTHER" id="PTHR43767">
    <property type="entry name" value="LONG-CHAIN-FATTY-ACID--COA LIGASE"/>
    <property type="match status" value="1"/>
</dbReference>
<feature type="domain" description="AMP-dependent synthetase/ligase" evidence="1">
    <location>
        <begin position="43"/>
        <end position="235"/>
    </location>
</feature>
<dbReference type="SUPFAM" id="SSF56801">
    <property type="entry name" value="Acetyl-CoA synthetase-like"/>
    <property type="match status" value="1"/>
</dbReference>
<dbReference type="InterPro" id="IPR020845">
    <property type="entry name" value="AMP-binding_CS"/>
</dbReference>
<dbReference type="Gene3D" id="3.30.300.30">
    <property type="match status" value="1"/>
</dbReference>
<dbReference type="Gene3D" id="3.40.50.12780">
    <property type="entry name" value="N-terminal domain of ligase-like"/>
    <property type="match status" value="1"/>
</dbReference>
<dbReference type="GO" id="GO:0008756">
    <property type="term" value="F:o-succinylbenzoate-CoA ligase activity"/>
    <property type="evidence" value="ECO:0007669"/>
    <property type="project" value="UniProtKB-EC"/>
</dbReference>
<protein>
    <submittedName>
        <fullName evidence="3">O-succinylbenzoic acid--CoA ligase</fullName>
        <ecNumber evidence="3">6.2.1.26</ecNumber>
    </submittedName>
</protein>
<reference evidence="3 4" key="1">
    <citation type="submission" date="2021-03" db="EMBL/GenBank/DDBJ databases">
        <title>Sequencing the genomes of 1000 actinobacteria strains.</title>
        <authorList>
            <person name="Klenk H.-P."/>
        </authorList>
    </citation>
    <scope>NUCLEOTIDE SEQUENCE [LARGE SCALE GENOMIC DNA]</scope>
    <source>
        <strain evidence="3 4">DSM 15797</strain>
    </source>
</reference>
<dbReference type="PANTHER" id="PTHR43767:SF1">
    <property type="entry name" value="NONRIBOSOMAL PEPTIDE SYNTHASE PES1 (EUROFUNG)-RELATED"/>
    <property type="match status" value="1"/>
</dbReference>
<sequence length="375" mass="39106">MNPDSALVALSASLNGEGPAVEILPGTTNNEYLVSLVAEADVEGLEEIAAVVRTSGSTGTPKRTALSVEALASSSMATAEYLGFEGQWLLALPLHYVAGLSVLSRSLYAGTRPWAMDLDRSFDAAGFNEAASALTDRKRLVSLVPTQLQRLLTDPDGETLSTLKRFDAILLGGARAPRSVLEAAARHSLNIHLTYGSSETSGGCVYDAKPLPGVEVKAVDGRIWLGGPTIASGYLGDPELTAKHFSVDGEGTRWYRTDDLGGYEDGVLTVGGRADDVIVTGGVKVSASRIQQVIESLPGVGSVMVLPVAHEQWGQQVGAALSGTADPESVREAVRSALGAAAVPRRILQLPALPLLPNGKFDRMALGALLAAAPE</sequence>
<feature type="domain" description="AMP-binding enzyme C-terminal" evidence="2">
    <location>
        <begin position="290"/>
        <end position="360"/>
    </location>
</feature>
<dbReference type="InterPro" id="IPR050237">
    <property type="entry name" value="ATP-dep_AMP-bd_enzyme"/>
</dbReference>
<dbReference type="InterPro" id="IPR000873">
    <property type="entry name" value="AMP-dep_synth/lig_dom"/>
</dbReference>
<dbReference type="Proteomes" id="UP001296993">
    <property type="component" value="Unassembled WGS sequence"/>
</dbReference>
<organism evidence="3 4">
    <name type="scientific">Paeniglutamicibacter kerguelensis</name>
    <dbReference type="NCBI Taxonomy" id="254788"/>
    <lineage>
        <taxon>Bacteria</taxon>
        <taxon>Bacillati</taxon>
        <taxon>Actinomycetota</taxon>
        <taxon>Actinomycetes</taxon>
        <taxon>Micrococcales</taxon>
        <taxon>Micrococcaceae</taxon>
        <taxon>Paeniglutamicibacter</taxon>
    </lineage>
</organism>
<evidence type="ECO:0000259" key="2">
    <source>
        <dbReference type="Pfam" id="PF13193"/>
    </source>
</evidence>
<evidence type="ECO:0000313" key="4">
    <source>
        <dbReference type="Proteomes" id="UP001296993"/>
    </source>
</evidence>